<dbReference type="Pfam" id="PF14881">
    <property type="entry name" value="Tubulin_3"/>
    <property type="match status" value="1"/>
</dbReference>
<evidence type="ECO:0000313" key="11">
    <source>
        <dbReference type="EMBL" id="KAF6397369.1"/>
    </source>
</evidence>
<dbReference type="InterPro" id="IPR036525">
    <property type="entry name" value="Tubulin/FtsZ_GTPase_sf"/>
</dbReference>
<evidence type="ECO:0000256" key="1">
    <source>
        <dbReference type="ARBA" id="ARBA00004173"/>
    </source>
</evidence>
<dbReference type="PANTHER" id="PTHR13391">
    <property type="entry name" value="MITOCHONDRIAL DISTRIBUTION REGULATOR MISATO"/>
    <property type="match status" value="1"/>
</dbReference>
<reference evidence="11 12" key="1">
    <citation type="journal article" date="2020" name="Nature">
        <title>Six reference-quality genomes reveal evolution of bat adaptations.</title>
        <authorList>
            <person name="Jebb D."/>
            <person name="Huang Z."/>
            <person name="Pippel M."/>
            <person name="Hughes G.M."/>
            <person name="Lavrichenko K."/>
            <person name="Devanna P."/>
            <person name="Winkler S."/>
            <person name="Jermiin L.S."/>
            <person name="Skirmuntt E.C."/>
            <person name="Katzourakis A."/>
            <person name="Burkitt-Gray L."/>
            <person name="Ray D.A."/>
            <person name="Sullivan K.A.M."/>
            <person name="Roscito J.G."/>
            <person name="Kirilenko B.M."/>
            <person name="Davalos L.M."/>
            <person name="Corthals A.P."/>
            <person name="Power M.L."/>
            <person name="Jones G."/>
            <person name="Ransome R.D."/>
            <person name="Dechmann D.K.N."/>
            <person name="Locatelli A.G."/>
            <person name="Puechmaille S.J."/>
            <person name="Fedrigo O."/>
            <person name="Jarvis E.D."/>
            <person name="Hiller M."/>
            <person name="Vernes S.C."/>
            <person name="Myers E.W."/>
            <person name="Teeling E.C."/>
        </authorList>
    </citation>
    <scope>NUCLEOTIDE SEQUENCE [LARGE SCALE GENOMIC DNA]</scope>
    <source>
        <strain evidence="11">MRouAeg1</strain>
        <tissue evidence="11">Muscle</tissue>
    </source>
</reference>
<keyword evidence="12" id="KW-1185">Reference proteome</keyword>
<protein>
    <recommendedName>
        <fullName evidence="4">Protein misato homolog 1</fullName>
    </recommendedName>
</protein>
<evidence type="ECO:0000313" key="12">
    <source>
        <dbReference type="Proteomes" id="UP000593571"/>
    </source>
</evidence>
<accession>A0A7J8BFV6</accession>
<dbReference type="GO" id="GO:0005739">
    <property type="term" value="C:mitochondrion"/>
    <property type="evidence" value="ECO:0007669"/>
    <property type="project" value="UniProtKB-SubCell"/>
</dbReference>
<comment type="caution">
    <text evidence="11">The sequence shown here is derived from an EMBL/GenBank/DDBJ whole genome shotgun (WGS) entry which is preliminary data.</text>
</comment>
<dbReference type="AlphaFoldDB" id="A0A7J8BFV6"/>
<dbReference type="CDD" id="cd06060">
    <property type="entry name" value="misato"/>
    <property type="match status" value="1"/>
</dbReference>
<dbReference type="InterPro" id="IPR029209">
    <property type="entry name" value="DML1/Misato_tubulin"/>
</dbReference>
<dbReference type="InterPro" id="IPR049942">
    <property type="entry name" value="DML1/Misato"/>
</dbReference>
<evidence type="ECO:0000256" key="7">
    <source>
        <dbReference type="ARBA" id="ARBA00045225"/>
    </source>
</evidence>
<organism evidence="11 12">
    <name type="scientific">Rousettus aegyptiacus</name>
    <name type="common">Egyptian fruit bat</name>
    <name type="synonym">Pteropus aegyptiacus</name>
    <dbReference type="NCBI Taxonomy" id="9407"/>
    <lineage>
        <taxon>Eukaryota</taxon>
        <taxon>Metazoa</taxon>
        <taxon>Chordata</taxon>
        <taxon>Craniata</taxon>
        <taxon>Vertebrata</taxon>
        <taxon>Euteleostomi</taxon>
        <taxon>Mammalia</taxon>
        <taxon>Eutheria</taxon>
        <taxon>Laurasiatheria</taxon>
        <taxon>Chiroptera</taxon>
        <taxon>Yinpterochiroptera</taxon>
        <taxon>Pteropodoidea</taxon>
        <taxon>Pteropodidae</taxon>
        <taxon>Rousettinae</taxon>
        <taxon>Rousettus</taxon>
    </lineage>
</organism>
<feature type="region of interest" description="Disordered" evidence="8">
    <location>
        <begin position="133"/>
        <end position="155"/>
    </location>
</feature>
<evidence type="ECO:0000256" key="3">
    <source>
        <dbReference type="ARBA" id="ARBA00008507"/>
    </source>
</evidence>
<dbReference type="Proteomes" id="UP000593571">
    <property type="component" value="Unassembled WGS sequence"/>
</dbReference>
<keyword evidence="6" id="KW-0496">Mitochondrion</keyword>
<evidence type="ECO:0000256" key="8">
    <source>
        <dbReference type="SAM" id="MobiDB-lite"/>
    </source>
</evidence>
<dbReference type="SUPFAM" id="SSF52490">
    <property type="entry name" value="Tubulin nucleotide-binding domain-like"/>
    <property type="match status" value="1"/>
</dbReference>
<comment type="similarity">
    <text evidence="3">Belongs to the misato family.</text>
</comment>
<dbReference type="EMBL" id="JACASE010000017">
    <property type="protein sequence ID" value="KAF6397369.1"/>
    <property type="molecule type" value="Genomic_DNA"/>
</dbReference>
<dbReference type="Gene3D" id="3.40.50.1440">
    <property type="entry name" value="Tubulin/FtsZ, GTPase domain"/>
    <property type="match status" value="1"/>
</dbReference>
<evidence type="ECO:0000259" key="10">
    <source>
        <dbReference type="Pfam" id="PF14881"/>
    </source>
</evidence>
<sequence length="419" mass="46321">MAGGAREVLTLQLGHFAGFVGAHWWNQQDAALREAADAKETPGELCPDVLYRAGRTLHGQETYTPRLILMDLKGSLNSLKQEGGLYRDKQLDAAIAWQGKLTTHKEEPHPTTNPYLQDLLSAEGAPSRDGIWRTRSVPNGKGPAPLTTATSPKPLMPTESSIRVWSDFLRVSLHPRSVCMIQKYNHDGEACRLEAFGQGERVLQEPGYLEELEDRLHFFVEECDYLQGFQVLCDLHDGFSGVGAKAAELLQDEYSGRGIIAWGLLPGPYALGEPRRNIFRLLNTAFGLARLSAHSSLVCPLSLGGSLGLRPEPPVRFPQLHYDAALPFHCSAILATALDTVTAPYRLHSSPVSMVHLAEMLNYSWNRTLGDLAQELSTLDLRRWASFLDAGVERDDFQELLQELHGLAQCYRAGDGLEA</sequence>
<dbReference type="GO" id="GO:0007005">
    <property type="term" value="P:mitochondrion organization"/>
    <property type="evidence" value="ECO:0007669"/>
    <property type="project" value="InterPro"/>
</dbReference>
<gene>
    <name evidence="11" type="ORF">HJG63_013642</name>
</gene>
<evidence type="ECO:0000256" key="4">
    <source>
        <dbReference type="ARBA" id="ARBA00017321"/>
    </source>
</evidence>
<evidence type="ECO:0000259" key="9">
    <source>
        <dbReference type="Pfam" id="PF10644"/>
    </source>
</evidence>
<comment type="subcellular location">
    <subcellularLocation>
        <location evidence="2">Cytoplasm</location>
    </subcellularLocation>
    <subcellularLocation>
        <location evidence="1">Mitochondrion</location>
    </subcellularLocation>
</comment>
<evidence type="ECO:0000256" key="5">
    <source>
        <dbReference type="ARBA" id="ARBA00022490"/>
    </source>
</evidence>
<keyword evidence="5" id="KW-0963">Cytoplasm</keyword>
<dbReference type="Pfam" id="PF10644">
    <property type="entry name" value="Misat_Tub_SegII"/>
    <property type="match status" value="1"/>
</dbReference>
<name>A0A7J8BFV6_ROUAE</name>
<dbReference type="InterPro" id="IPR019605">
    <property type="entry name" value="Misato_II_tubulin-like"/>
</dbReference>
<dbReference type="PANTHER" id="PTHR13391:SF0">
    <property type="entry name" value="PROTEIN MISATO HOMOLOG 1"/>
    <property type="match status" value="1"/>
</dbReference>
<feature type="domain" description="Misato Segment II tubulin-like" evidence="9">
    <location>
        <begin position="6"/>
        <end position="119"/>
    </location>
</feature>
<evidence type="ECO:0000256" key="6">
    <source>
        <dbReference type="ARBA" id="ARBA00023128"/>
    </source>
</evidence>
<comment type="function">
    <text evidence="7">Involved in the regulation of mitochondrial distribution and morphology. Required for mitochondrial fusion and mitochondrial network formation.</text>
</comment>
<proteinExistence type="inferred from homology"/>
<evidence type="ECO:0000256" key="2">
    <source>
        <dbReference type="ARBA" id="ARBA00004496"/>
    </source>
</evidence>
<feature type="domain" description="DML1/Misato tubulin" evidence="10">
    <location>
        <begin position="158"/>
        <end position="347"/>
    </location>
</feature>